<evidence type="ECO:0000313" key="1">
    <source>
        <dbReference type="EMBL" id="GII95524.1"/>
    </source>
</evidence>
<reference evidence="1" key="1">
    <citation type="submission" date="2021-01" db="EMBL/GenBank/DDBJ databases">
        <title>Whole genome shotgun sequence of Sinosporangium siamense NBRC 109515.</title>
        <authorList>
            <person name="Komaki H."/>
            <person name="Tamura T."/>
        </authorList>
    </citation>
    <scope>NUCLEOTIDE SEQUENCE</scope>
    <source>
        <strain evidence="1">NBRC 109515</strain>
    </source>
</reference>
<protein>
    <submittedName>
        <fullName evidence="1">Uncharacterized protein</fullName>
    </submittedName>
</protein>
<dbReference type="EMBL" id="BOOW01000036">
    <property type="protein sequence ID" value="GII95524.1"/>
    <property type="molecule type" value="Genomic_DNA"/>
</dbReference>
<accession>A0A919VEW1</accession>
<evidence type="ECO:0000313" key="2">
    <source>
        <dbReference type="Proteomes" id="UP000606172"/>
    </source>
</evidence>
<name>A0A919VEW1_9ACTN</name>
<proteinExistence type="predicted"/>
<keyword evidence="2" id="KW-1185">Reference proteome</keyword>
<comment type="caution">
    <text evidence="1">The sequence shown here is derived from an EMBL/GenBank/DDBJ whole genome shotgun (WGS) entry which is preliminary data.</text>
</comment>
<dbReference type="Proteomes" id="UP000606172">
    <property type="component" value="Unassembled WGS sequence"/>
</dbReference>
<gene>
    <name evidence="1" type="ORF">Ssi02_57550</name>
</gene>
<sequence>MLMRRNVAYRWGSIIVPTGYVDYDVFHAAGGNPYGLSRVKNCWWAPDIREAGRRASPPR</sequence>
<dbReference type="AlphaFoldDB" id="A0A919VEW1"/>
<organism evidence="1 2">
    <name type="scientific">Sinosporangium siamense</name>
    <dbReference type="NCBI Taxonomy" id="1367973"/>
    <lineage>
        <taxon>Bacteria</taxon>
        <taxon>Bacillati</taxon>
        <taxon>Actinomycetota</taxon>
        <taxon>Actinomycetes</taxon>
        <taxon>Streptosporangiales</taxon>
        <taxon>Streptosporangiaceae</taxon>
        <taxon>Sinosporangium</taxon>
    </lineage>
</organism>